<dbReference type="RefSeq" id="WP_170070888.1">
    <property type="nucleotide sequence ID" value="NZ_JABBCX010000001.1"/>
</dbReference>
<proteinExistence type="predicted"/>
<gene>
    <name evidence="2" type="ORF">HHL01_02075</name>
</gene>
<organism evidence="2 3">
    <name type="scientific">Pseudoalteromonas arctica</name>
    <dbReference type="NCBI Taxonomy" id="394751"/>
    <lineage>
        <taxon>Bacteria</taxon>
        <taxon>Pseudomonadati</taxon>
        <taxon>Pseudomonadota</taxon>
        <taxon>Gammaproteobacteria</taxon>
        <taxon>Alteromonadales</taxon>
        <taxon>Pseudoalteromonadaceae</taxon>
        <taxon>Pseudoalteromonas</taxon>
    </lineage>
</organism>
<evidence type="ECO:0000313" key="2">
    <source>
        <dbReference type="EMBL" id="NMF46973.1"/>
    </source>
</evidence>
<dbReference type="Proteomes" id="UP000519126">
    <property type="component" value="Unassembled WGS sequence"/>
</dbReference>
<evidence type="ECO:0000256" key="1">
    <source>
        <dbReference type="SAM" id="Phobius"/>
    </source>
</evidence>
<evidence type="ECO:0000313" key="3">
    <source>
        <dbReference type="Proteomes" id="UP000519126"/>
    </source>
</evidence>
<keyword evidence="1" id="KW-0812">Transmembrane</keyword>
<reference evidence="2 3" key="1">
    <citation type="submission" date="2020-04" db="EMBL/GenBank/DDBJ databases">
        <title>Genome Sequencing and Assembley of Pseudoalteromonas artica.</title>
        <authorList>
            <person name="Akerly B."/>
            <person name="Cook G."/>
        </authorList>
    </citation>
    <scope>NUCLEOTIDE SEQUENCE [LARGE SCALE GENOMIC DNA]</scope>
    <source>
        <strain evidence="2 3">NEC-BIFX-0059</strain>
    </source>
</reference>
<name>A0A7X9U4B9_9GAMM</name>
<comment type="caution">
    <text evidence="2">The sequence shown here is derived from an EMBL/GenBank/DDBJ whole genome shotgun (WGS) entry which is preliminary data.</text>
</comment>
<accession>A0A7X9U4B9</accession>
<keyword evidence="1" id="KW-0472">Membrane</keyword>
<keyword evidence="1" id="KW-1133">Transmembrane helix</keyword>
<dbReference type="AlphaFoldDB" id="A0A7X9U4B9"/>
<protein>
    <submittedName>
        <fullName evidence="2">Uncharacterized protein</fullName>
    </submittedName>
</protein>
<sequence length="79" mass="9242">MEDKLKEKSVTQKFFGEYSWMYKVSAFLAFIMAIYISFNGEGSVWTQLVNGDFNSALLVSIVGYLSEFRYRFIKESRNN</sequence>
<feature type="transmembrane region" description="Helical" evidence="1">
    <location>
        <begin position="20"/>
        <end position="38"/>
    </location>
</feature>
<feature type="transmembrane region" description="Helical" evidence="1">
    <location>
        <begin position="44"/>
        <end position="65"/>
    </location>
</feature>
<dbReference type="EMBL" id="JABBCX010000001">
    <property type="protein sequence ID" value="NMF46973.1"/>
    <property type="molecule type" value="Genomic_DNA"/>
</dbReference>